<evidence type="ECO:0000313" key="2">
    <source>
        <dbReference type="Proteomes" id="UP000825123"/>
    </source>
</evidence>
<reference evidence="1 2" key="1">
    <citation type="submission" date="2021-04" db="EMBL/GenBank/DDBJ databases">
        <title>Complete genome sequence of Stygiolobus sp. KN-1.</title>
        <authorList>
            <person name="Nakamura K."/>
            <person name="Sakai H."/>
            <person name="Kurosawa N."/>
        </authorList>
    </citation>
    <scope>NUCLEOTIDE SEQUENCE [LARGE SCALE GENOMIC DNA]</scope>
    <source>
        <strain evidence="1 2">KN-1</strain>
    </source>
</reference>
<sequence length="97" mass="11122">MENLNNYVGNLSQYTVSMMNKIGYSKCWKLSTKLITNPEAFLKTLLQDYHAVIVVVGSRENEVVKRISPIMGSNRIPIYLFTDSSLDEEKFILCVKE</sequence>
<dbReference type="AlphaFoldDB" id="A0A8D5U559"/>
<name>A0A8D5U559_9CREN</name>
<dbReference type="GeneID" id="66162743"/>
<accession>A0A8D5U559</accession>
<dbReference type="RefSeq" id="WP_221289689.1">
    <property type="nucleotide sequence ID" value="NZ_AP024597.1"/>
</dbReference>
<proteinExistence type="predicted"/>
<organism evidence="1 2">
    <name type="scientific">Stygiolobus caldivivus</name>
    <dbReference type="NCBI Taxonomy" id="2824673"/>
    <lineage>
        <taxon>Archaea</taxon>
        <taxon>Thermoproteota</taxon>
        <taxon>Thermoprotei</taxon>
        <taxon>Sulfolobales</taxon>
        <taxon>Sulfolobaceae</taxon>
        <taxon>Stygiolobus</taxon>
    </lineage>
</organism>
<gene>
    <name evidence="1" type="ORF">KN1_09970</name>
</gene>
<dbReference type="EMBL" id="AP024597">
    <property type="protein sequence ID" value="BCU69700.1"/>
    <property type="molecule type" value="Genomic_DNA"/>
</dbReference>
<keyword evidence="2" id="KW-1185">Reference proteome</keyword>
<evidence type="ECO:0000313" key="1">
    <source>
        <dbReference type="EMBL" id="BCU69700.1"/>
    </source>
</evidence>
<protein>
    <submittedName>
        <fullName evidence="1">Uncharacterized protein</fullName>
    </submittedName>
</protein>
<dbReference type="Proteomes" id="UP000825123">
    <property type="component" value="Chromosome"/>
</dbReference>
<dbReference type="KEGG" id="csty:KN1_09970"/>